<evidence type="ECO:0000313" key="2">
    <source>
        <dbReference type="Proteomes" id="UP000821837"/>
    </source>
</evidence>
<dbReference type="Proteomes" id="UP000821837">
    <property type="component" value="Unassembled WGS sequence"/>
</dbReference>
<comment type="caution">
    <text evidence="1">The sequence shown here is derived from an EMBL/GenBank/DDBJ whole genome shotgun (WGS) entry which is preliminary data.</text>
</comment>
<keyword evidence="2" id="KW-1185">Reference proteome</keyword>
<dbReference type="EMBL" id="JABSTV010001253">
    <property type="protein sequence ID" value="KAH7944639.1"/>
    <property type="molecule type" value="Genomic_DNA"/>
</dbReference>
<gene>
    <name evidence="1" type="ORF">HPB52_022965</name>
</gene>
<sequence length="99" mass="10989">MGTFSRHGGLLLDEIKLSEHLNGEAAGDIEGFADLRDYTTSEHKNVLADHGLVVLFEPYTVKLIKDEVTVFFSKNILHEENLPILKDPAVSLTVAAWLL</sequence>
<reference evidence="1" key="2">
    <citation type="submission" date="2021-09" db="EMBL/GenBank/DDBJ databases">
        <authorList>
            <person name="Jia N."/>
            <person name="Wang J."/>
            <person name="Shi W."/>
            <person name="Du L."/>
            <person name="Sun Y."/>
            <person name="Zhan W."/>
            <person name="Jiang J."/>
            <person name="Wang Q."/>
            <person name="Zhang B."/>
            <person name="Ji P."/>
            <person name="Sakyi L.B."/>
            <person name="Cui X."/>
            <person name="Yuan T."/>
            <person name="Jiang B."/>
            <person name="Yang W."/>
            <person name="Lam T.T.-Y."/>
            <person name="Chang Q."/>
            <person name="Ding S."/>
            <person name="Wang X."/>
            <person name="Zhu J."/>
            <person name="Ruan X."/>
            <person name="Zhao L."/>
            <person name="Wei J."/>
            <person name="Que T."/>
            <person name="Du C."/>
            <person name="Cheng J."/>
            <person name="Dai P."/>
            <person name="Han X."/>
            <person name="Huang E."/>
            <person name="Gao Y."/>
            <person name="Liu J."/>
            <person name="Shao H."/>
            <person name="Ye R."/>
            <person name="Li L."/>
            <person name="Wei W."/>
            <person name="Wang X."/>
            <person name="Wang C."/>
            <person name="Huo Q."/>
            <person name="Li W."/>
            <person name="Guo W."/>
            <person name="Chen H."/>
            <person name="Chen S."/>
            <person name="Zhou L."/>
            <person name="Zhou L."/>
            <person name="Ni X."/>
            <person name="Tian J."/>
            <person name="Zhou Y."/>
            <person name="Sheng Y."/>
            <person name="Liu T."/>
            <person name="Pan Y."/>
            <person name="Xia L."/>
            <person name="Li J."/>
            <person name="Zhao F."/>
            <person name="Cao W."/>
        </authorList>
    </citation>
    <scope>NUCLEOTIDE SEQUENCE</scope>
    <source>
        <strain evidence="1">Rsan-2018</strain>
        <tissue evidence="1">Larvae</tissue>
    </source>
</reference>
<reference evidence="1" key="1">
    <citation type="journal article" date="2020" name="Cell">
        <title>Large-Scale Comparative Analyses of Tick Genomes Elucidate Their Genetic Diversity and Vector Capacities.</title>
        <authorList>
            <consortium name="Tick Genome and Microbiome Consortium (TIGMIC)"/>
            <person name="Jia N."/>
            <person name="Wang J."/>
            <person name="Shi W."/>
            <person name="Du L."/>
            <person name="Sun Y."/>
            <person name="Zhan W."/>
            <person name="Jiang J.F."/>
            <person name="Wang Q."/>
            <person name="Zhang B."/>
            <person name="Ji P."/>
            <person name="Bell-Sakyi L."/>
            <person name="Cui X.M."/>
            <person name="Yuan T.T."/>
            <person name="Jiang B.G."/>
            <person name="Yang W.F."/>
            <person name="Lam T.T."/>
            <person name="Chang Q.C."/>
            <person name="Ding S.J."/>
            <person name="Wang X.J."/>
            <person name="Zhu J.G."/>
            <person name="Ruan X.D."/>
            <person name="Zhao L."/>
            <person name="Wei J.T."/>
            <person name="Ye R.Z."/>
            <person name="Que T.C."/>
            <person name="Du C.H."/>
            <person name="Zhou Y.H."/>
            <person name="Cheng J.X."/>
            <person name="Dai P.F."/>
            <person name="Guo W.B."/>
            <person name="Han X.H."/>
            <person name="Huang E.J."/>
            <person name="Li L.F."/>
            <person name="Wei W."/>
            <person name="Gao Y.C."/>
            <person name="Liu J.Z."/>
            <person name="Shao H.Z."/>
            <person name="Wang X."/>
            <person name="Wang C.C."/>
            <person name="Yang T.C."/>
            <person name="Huo Q.B."/>
            <person name="Li W."/>
            <person name="Chen H.Y."/>
            <person name="Chen S.E."/>
            <person name="Zhou L.G."/>
            <person name="Ni X.B."/>
            <person name="Tian J.H."/>
            <person name="Sheng Y."/>
            <person name="Liu T."/>
            <person name="Pan Y.S."/>
            <person name="Xia L.Y."/>
            <person name="Li J."/>
            <person name="Zhao F."/>
            <person name="Cao W.C."/>
        </authorList>
    </citation>
    <scope>NUCLEOTIDE SEQUENCE</scope>
    <source>
        <strain evidence="1">Rsan-2018</strain>
    </source>
</reference>
<dbReference type="VEuPathDB" id="VectorBase:RSAN_040113"/>
<proteinExistence type="predicted"/>
<name>A0A9D4PKU1_RHISA</name>
<evidence type="ECO:0000313" key="1">
    <source>
        <dbReference type="EMBL" id="KAH7944639.1"/>
    </source>
</evidence>
<protein>
    <submittedName>
        <fullName evidence="1">Uncharacterized protein</fullName>
    </submittedName>
</protein>
<organism evidence="1 2">
    <name type="scientific">Rhipicephalus sanguineus</name>
    <name type="common">Brown dog tick</name>
    <name type="synonym">Ixodes sanguineus</name>
    <dbReference type="NCBI Taxonomy" id="34632"/>
    <lineage>
        <taxon>Eukaryota</taxon>
        <taxon>Metazoa</taxon>
        <taxon>Ecdysozoa</taxon>
        <taxon>Arthropoda</taxon>
        <taxon>Chelicerata</taxon>
        <taxon>Arachnida</taxon>
        <taxon>Acari</taxon>
        <taxon>Parasitiformes</taxon>
        <taxon>Ixodida</taxon>
        <taxon>Ixodoidea</taxon>
        <taxon>Ixodidae</taxon>
        <taxon>Rhipicephalinae</taxon>
        <taxon>Rhipicephalus</taxon>
        <taxon>Rhipicephalus</taxon>
    </lineage>
</organism>
<accession>A0A9D4PKU1</accession>
<dbReference type="AlphaFoldDB" id="A0A9D4PKU1"/>